<sequence>MASGEPTITPEKIAQLAVLLKDKLRNGPPQPRQAYTRLAVREVCVKDKEIRISGSKSALARAASRGLENTAPGVLSFV</sequence>
<dbReference type="KEGG" id="hdt:HYPDE_41018"/>
<evidence type="ECO:0000313" key="1">
    <source>
        <dbReference type="EMBL" id="AGK59872.1"/>
    </source>
</evidence>
<organism evidence="1 2">
    <name type="scientific">Hyphomicrobium denitrificans 1NES1</name>
    <dbReference type="NCBI Taxonomy" id="670307"/>
    <lineage>
        <taxon>Bacteria</taxon>
        <taxon>Pseudomonadati</taxon>
        <taxon>Pseudomonadota</taxon>
        <taxon>Alphaproteobacteria</taxon>
        <taxon>Hyphomicrobiales</taxon>
        <taxon>Hyphomicrobiaceae</taxon>
        <taxon>Hyphomicrobium</taxon>
    </lineage>
</organism>
<protein>
    <submittedName>
        <fullName evidence="1">Uncharacterized protein</fullName>
    </submittedName>
</protein>
<dbReference type="EMBL" id="CP005587">
    <property type="protein sequence ID" value="AGK59872.1"/>
    <property type="molecule type" value="Genomic_DNA"/>
</dbReference>
<reference evidence="1 2" key="1">
    <citation type="journal article" date="2013" name="Genome Announc.">
        <title>Genome sequences for three denitrifying bacterial strains isolated from a uranium- and nitrate-contaminated subsurface environment.</title>
        <authorList>
            <person name="Venkatramanan R."/>
            <person name="Prakash O."/>
            <person name="Woyke T."/>
            <person name="Chain P."/>
            <person name="Goodwin L.A."/>
            <person name="Watson D."/>
            <person name="Brooks S."/>
            <person name="Kostka J.E."/>
            <person name="Green S.J."/>
        </authorList>
    </citation>
    <scope>NUCLEOTIDE SEQUENCE [LARGE SCALE GENOMIC DNA]</scope>
    <source>
        <strain evidence="1 2">1NES1</strain>
    </source>
</reference>
<gene>
    <name evidence="1" type="ORF">HYPDE_41018</name>
</gene>
<keyword evidence="2" id="KW-1185">Reference proteome</keyword>
<name>N0BCA2_9HYPH</name>
<dbReference type="HOGENOM" id="CLU_2617222_0_0_5"/>
<dbReference type="Proteomes" id="UP000005952">
    <property type="component" value="Chromosome"/>
</dbReference>
<accession>N0BCA2</accession>
<evidence type="ECO:0000313" key="2">
    <source>
        <dbReference type="Proteomes" id="UP000005952"/>
    </source>
</evidence>
<dbReference type="STRING" id="670307.HYPDE_41018"/>
<proteinExistence type="predicted"/>
<dbReference type="AlphaFoldDB" id="N0BCA2"/>